<organism evidence="9 10">
    <name type="scientific">Caulochytrium protostelioides</name>
    <dbReference type="NCBI Taxonomy" id="1555241"/>
    <lineage>
        <taxon>Eukaryota</taxon>
        <taxon>Fungi</taxon>
        <taxon>Fungi incertae sedis</taxon>
        <taxon>Chytridiomycota</taxon>
        <taxon>Chytridiomycota incertae sedis</taxon>
        <taxon>Chytridiomycetes</taxon>
        <taxon>Caulochytriales</taxon>
        <taxon>Caulochytriaceae</taxon>
        <taxon>Caulochytrium</taxon>
    </lineage>
</organism>
<dbReference type="EC" id="2.3.2.8" evidence="2"/>
<comment type="similarity">
    <text evidence="1">Belongs to the R-transferase family.</text>
</comment>
<evidence type="ECO:0000256" key="6">
    <source>
        <dbReference type="SAM" id="MobiDB-lite"/>
    </source>
</evidence>
<evidence type="ECO:0000256" key="1">
    <source>
        <dbReference type="ARBA" id="ARBA00009991"/>
    </source>
</evidence>
<dbReference type="InterPro" id="IPR007471">
    <property type="entry name" value="N-end_Aminoacyl_Trfase_N"/>
</dbReference>
<dbReference type="PANTHER" id="PTHR21367">
    <property type="entry name" value="ARGININE-TRNA-PROTEIN TRANSFERASE 1"/>
    <property type="match status" value="1"/>
</dbReference>
<sequence length="318" mass="36609">MRHLPSDIRITGPSHGKCGYCHGSRGSRSSHTFGFLATRLSVTGYQQLIDRGWRRSGRYLYHPHPATSCCKLYTIRLNVTQYQLTHGQRKVLKRAHRWTDARRTLRPPEGAARPARPSAASPPLDWTRPMCAISAQMEDPRVWRTELVPTAFAEDAYALYRSYQIGVHGDDPDRITREQYRQFLVDSPLVPLEASRAALPARHPEHGYGSFHLRYYLNGQLVAVSVLDILPRSVSSVYFFYDLAHKHLGLGHYSALHEIGWTQRLYQRRYPHAPPITSLTGFGIRYYYLGYYIHDCAKMRYKGSYQPSELLCPVTQTW</sequence>
<gene>
    <name evidence="9" type="ORF">CXG81DRAFT_9972</name>
</gene>
<dbReference type="Pfam" id="PF04376">
    <property type="entry name" value="ATE_N"/>
    <property type="match status" value="1"/>
</dbReference>
<name>A0A4P9XCE2_9FUNG</name>
<accession>A0A4P9XCE2</accession>
<dbReference type="Proteomes" id="UP000274922">
    <property type="component" value="Unassembled WGS sequence"/>
</dbReference>
<feature type="region of interest" description="Disordered" evidence="6">
    <location>
        <begin position="102"/>
        <end position="123"/>
    </location>
</feature>
<feature type="domain" description="N-end aminoacyl transferase N-terminal" evidence="7">
    <location>
        <begin position="17"/>
        <end position="90"/>
    </location>
</feature>
<evidence type="ECO:0000259" key="8">
    <source>
        <dbReference type="Pfam" id="PF04377"/>
    </source>
</evidence>
<dbReference type="PANTHER" id="PTHR21367:SF1">
    <property type="entry name" value="ARGINYL-TRNA--PROTEIN TRANSFERASE 1"/>
    <property type="match status" value="1"/>
</dbReference>
<dbReference type="InterPro" id="IPR030700">
    <property type="entry name" value="N-end_Aminoacyl_Trfase"/>
</dbReference>
<dbReference type="Pfam" id="PF04377">
    <property type="entry name" value="ATE_C"/>
    <property type="match status" value="1"/>
</dbReference>
<dbReference type="PIRSF" id="PIRSF037207">
    <property type="entry name" value="ATE1_euk"/>
    <property type="match status" value="1"/>
</dbReference>
<dbReference type="OrthoDB" id="74183at2759"/>
<evidence type="ECO:0000256" key="4">
    <source>
        <dbReference type="ARBA" id="ARBA00022786"/>
    </source>
</evidence>
<evidence type="ECO:0000256" key="3">
    <source>
        <dbReference type="ARBA" id="ARBA00022679"/>
    </source>
</evidence>
<evidence type="ECO:0000313" key="10">
    <source>
        <dbReference type="Proteomes" id="UP000274922"/>
    </source>
</evidence>
<feature type="non-terminal residue" evidence="9">
    <location>
        <position position="318"/>
    </location>
</feature>
<dbReference type="STRING" id="1555241.A0A4P9XCE2"/>
<feature type="compositionally biased region" description="Low complexity" evidence="6">
    <location>
        <begin position="107"/>
        <end position="123"/>
    </location>
</feature>
<evidence type="ECO:0000259" key="7">
    <source>
        <dbReference type="Pfam" id="PF04376"/>
    </source>
</evidence>
<dbReference type="InterPro" id="IPR007472">
    <property type="entry name" value="N-end_Aminoacyl_Trfase_C"/>
</dbReference>
<dbReference type="InterPro" id="IPR017137">
    <property type="entry name" value="Arg-tRNA-P_Trfase_1_euk"/>
</dbReference>
<dbReference type="GO" id="GO:0004057">
    <property type="term" value="F:arginyl-tRNA--protein transferase activity"/>
    <property type="evidence" value="ECO:0007669"/>
    <property type="project" value="UniProtKB-EC"/>
</dbReference>
<keyword evidence="5" id="KW-0012">Acyltransferase</keyword>
<dbReference type="EMBL" id="ML014129">
    <property type="protein sequence ID" value="RKP03082.1"/>
    <property type="molecule type" value="Genomic_DNA"/>
</dbReference>
<evidence type="ECO:0000256" key="5">
    <source>
        <dbReference type="ARBA" id="ARBA00023315"/>
    </source>
</evidence>
<protein>
    <recommendedName>
        <fullName evidence="2">arginyltransferase</fullName>
        <ecNumber evidence="2">2.3.2.8</ecNumber>
    </recommendedName>
</protein>
<feature type="domain" description="N-end rule aminoacyl transferase C-terminal" evidence="8">
    <location>
        <begin position="156"/>
        <end position="312"/>
    </location>
</feature>
<dbReference type="GO" id="GO:0005737">
    <property type="term" value="C:cytoplasm"/>
    <property type="evidence" value="ECO:0007669"/>
    <property type="project" value="TreeGrafter"/>
</dbReference>
<keyword evidence="10" id="KW-1185">Reference proteome</keyword>
<proteinExistence type="inferred from homology"/>
<dbReference type="AlphaFoldDB" id="A0A4P9XCE2"/>
<evidence type="ECO:0000313" key="9">
    <source>
        <dbReference type="EMBL" id="RKP03082.1"/>
    </source>
</evidence>
<keyword evidence="4" id="KW-0833">Ubl conjugation pathway</keyword>
<keyword evidence="3" id="KW-0808">Transferase</keyword>
<reference evidence="10" key="1">
    <citation type="journal article" date="2018" name="Nat. Microbiol.">
        <title>Leveraging single-cell genomics to expand the fungal tree of life.</title>
        <authorList>
            <person name="Ahrendt S.R."/>
            <person name="Quandt C.A."/>
            <person name="Ciobanu D."/>
            <person name="Clum A."/>
            <person name="Salamov A."/>
            <person name="Andreopoulos B."/>
            <person name="Cheng J.F."/>
            <person name="Woyke T."/>
            <person name="Pelin A."/>
            <person name="Henrissat B."/>
            <person name="Reynolds N.K."/>
            <person name="Benny G.L."/>
            <person name="Smith M.E."/>
            <person name="James T.Y."/>
            <person name="Grigoriev I.V."/>
        </authorList>
    </citation>
    <scope>NUCLEOTIDE SEQUENCE [LARGE SCALE GENOMIC DNA]</scope>
    <source>
        <strain evidence="10">ATCC 52028</strain>
    </source>
</reference>
<evidence type="ECO:0000256" key="2">
    <source>
        <dbReference type="ARBA" id="ARBA00012025"/>
    </source>
</evidence>